<reference evidence="2 3" key="1">
    <citation type="submission" date="2015-10" db="EMBL/GenBank/DDBJ databases">
        <title>The utility of whole genome sequencing in characterizing Acinetobacter epidemiology and analyzing hospital outbreaks.</title>
        <authorList>
            <person name="Ozer E.A."/>
            <person name="Fitzpatrick M.A."/>
            <person name="Hauser A.R."/>
        </authorList>
    </citation>
    <scope>NUCLEOTIDE SEQUENCE [LARGE SCALE GENOMIC DNA]</scope>
    <source>
        <strain evidence="2 3">ABBL059</strain>
    </source>
</reference>
<evidence type="ECO:0000313" key="2">
    <source>
        <dbReference type="EMBL" id="KQD16634.1"/>
    </source>
</evidence>
<proteinExistence type="predicted"/>
<accession>A0AB73FFR7</accession>
<evidence type="ECO:0000256" key="1">
    <source>
        <dbReference type="SAM" id="SignalP"/>
    </source>
</evidence>
<gene>
    <name evidence="2" type="ORF">APD06_05240</name>
</gene>
<feature type="signal peptide" evidence="1">
    <location>
        <begin position="1"/>
        <end position="19"/>
    </location>
</feature>
<name>A0AB73FFR7_ACIBA</name>
<organism evidence="2 3">
    <name type="scientific">Acinetobacter baumannii</name>
    <dbReference type="NCBI Taxonomy" id="470"/>
    <lineage>
        <taxon>Bacteria</taxon>
        <taxon>Pseudomonadati</taxon>
        <taxon>Pseudomonadota</taxon>
        <taxon>Gammaproteobacteria</taxon>
        <taxon>Moraxellales</taxon>
        <taxon>Moraxellaceae</taxon>
        <taxon>Acinetobacter</taxon>
        <taxon>Acinetobacter calcoaceticus/baumannii complex</taxon>
    </lineage>
</organism>
<dbReference type="AlphaFoldDB" id="A0AB73FFR7"/>
<comment type="caution">
    <text evidence="2">The sequence shown here is derived from an EMBL/GenBank/DDBJ whole genome shotgun (WGS) entry which is preliminary data.</text>
</comment>
<protein>
    <submittedName>
        <fullName evidence="2">Uncharacterized protein</fullName>
    </submittedName>
</protein>
<feature type="chain" id="PRO_5044505316" evidence="1">
    <location>
        <begin position="20"/>
        <end position="175"/>
    </location>
</feature>
<evidence type="ECO:0000313" key="3">
    <source>
        <dbReference type="Proteomes" id="UP000051322"/>
    </source>
</evidence>
<dbReference type="EMBL" id="LLFE01000093">
    <property type="protein sequence ID" value="KQD16634.1"/>
    <property type="molecule type" value="Genomic_DNA"/>
</dbReference>
<dbReference type="RefSeq" id="WP_057692733.1">
    <property type="nucleotide sequence ID" value="NZ_BKDC01000004.1"/>
</dbReference>
<sequence>MKLFIATLFLILFPINVFAKTGYENVLTFNQDGWSLQKTPTGFALACTACDNQVMISVDMVPINKNNQQVKSNETFVNSLAKEKDKVAESFAKESVMGGKVKVLRADKVKTGGKDSFRYMFLADMGVSGKTFDNTSMLVHKNKIIKITLNYFDGYFSVKDKKQVNKFYSSLKFTP</sequence>
<keyword evidence="1" id="KW-0732">Signal</keyword>
<dbReference type="Proteomes" id="UP000051322">
    <property type="component" value="Unassembled WGS sequence"/>
</dbReference>